<sequence length="276" mass="32732">MNILYCGDNNIRSGVMTSILSLVKYNKEALNIFVLTAKIKYKTKTYYPIEDQIIKILEQVVKKENPESSVTKIDITYLFNREPPTINMGTVFTPNCMLRLYADEVPQIPGRVLYLDTDVMCHQNISDYYYQNLDSHEIVGTLDHYGKWWFHHEVKPFDYLNSGVLLLNLDLIRRNGLFAKCRKMCSKHWMFMPDQSAINKLCHTKKIVGDRYNEQHELQPDTVFRHYSTSLHLWPVFHLQTVKPWQINLMHEKLNDHHYDDVLEEYLKLKEKLTNE</sequence>
<keyword evidence="2" id="KW-1185">Reference proteome</keyword>
<name>A0AAU9D3Z2_9LACO</name>
<evidence type="ECO:0000313" key="1">
    <source>
        <dbReference type="EMBL" id="BDR55562.1"/>
    </source>
</evidence>
<dbReference type="KEGG" id="xak:KIMC2_01240"/>
<dbReference type="Gene3D" id="3.90.550.10">
    <property type="entry name" value="Spore Coat Polysaccharide Biosynthesis Protein SpsA, Chain A"/>
    <property type="match status" value="1"/>
</dbReference>
<accession>A0AAU9D3Z2</accession>
<gene>
    <name evidence="1" type="ORF">KIMC2_01240</name>
</gene>
<dbReference type="Proteomes" id="UP001321804">
    <property type="component" value="Chromosome"/>
</dbReference>
<dbReference type="SUPFAM" id="SSF53448">
    <property type="entry name" value="Nucleotide-diphospho-sugar transferases"/>
    <property type="match status" value="1"/>
</dbReference>
<organism evidence="1 2">
    <name type="scientific">Xylocopilactobacillus apis</name>
    <dbReference type="NCBI Taxonomy" id="2932183"/>
    <lineage>
        <taxon>Bacteria</taxon>
        <taxon>Bacillati</taxon>
        <taxon>Bacillota</taxon>
        <taxon>Bacilli</taxon>
        <taxon>Lactobacillales</taxon>
        <taxon>Lactobacillaceae</taxon>
        <taxon>Xylocopilactobacillus</taxon>
    </lineage>
</organism>
<dbReference type="EMBL" id="AP026801">
    <property type="protein sequence ID" value="BDR55562.1"/>
    <property type="molecule type" value="Genomic_DNA"/>
</dbReference>
<keyword evidence="1" id="KW-0808">Transferase</keyword>
<protein>
    <submittedName>
        <fullName evidence="1">Glycosyl transferase</fullName>
    </submittedName>
</protein>
<evidence type="ECO:0000313" key="2">
    <source>
        <dbReference type="Proteomes" id="UP001321804"/>
    </source>
</evidence>
<dbReference type="GO" id="GO:0016757">
    <property type="term" value="F:glycosyltransferase activity"/>
    <property type="evidence" value="ECO:0007669"/>
    <property type="project" value="InterPro"/>
</dbReference>
<dbReference type="InterPro" id="IPR002495">
    <property type="entry name" value="Glyco_trans_8"/>
</dbReference>
<reference evidence="1 2" key="1">
    <citation type="journal article" date="2023" name="Microbiol. Spectr.">
        <title>Symbiosis of Carpenter Bees with Uncharacterized Lactic Acid Bacteria Showing NAD Auxotrophy.</title>
        <authorList>
            <person name="Kawasaki S."/>
            <person name="Ozawa K."/>
            <person name="Mori T."/>
            <person name="Yamamoto A."/>
            <person name="Ito M."/>
            <person name="Ohkuma M."/>
            <person name="Sakamoto M."/>
            <person name="Matsutani M."/>
        </authorList>
    </citation>
    <scope>NUCLEOTIDE SEQUENCE [LARGE SCALE GENOMIC DNA]</scope>
    <source>
        <strain evidence="1 2">KimC2</strain>
    </source>
</reference>
<proteinExistence type="predicted"/>
<dbReference type="InterPro" id="IPR029044">
    <property type="entry name" value="Nucleotide-diphossugar_trans"/>
</dbReference>
<dbReference type="AlphaFoldDB" id="A0AAU9D3Z2"/>
<dbReference type="Pfam" id="PF01501">
    <property type="entry name" value="Glyco_transf_8"/>
    <property type="match status" value="1"/>
</dbReference>
<dbReference type="RefSeq" id="WP_317696994.1">
    <property type="nucleotide sequence ID" value="NZ_AP026801.1"/>
</dbReference>